<dbReference type="AlphaFoldDB" id="A0A0H1R3W5"/>
<dbReference type="PATRIC" id="fig|1225564.3.peg.593"/>
<evidence type="ECO:0000313" key="1">
    <source>
        <dbReference type="EMBL" id="KLK89793.1"/>
    </source>
</evidence>
<protein>
    <submittedName>
        <fullName evidence="1">Uncharacterized protein</fullName>
    </submittedName>
</protein>
<organism evidence="1 2">
    <name type="scientific">Microvirga vignae</name>
    <dbReference type="NCBI Taxonomy" id="1225564"/>
    <lineage>
        <taxon>Bacteria</taxon>
        <taxon>Pseudomonadati</taxon>
        <taxon>Pseudomonadota</taxon>
        <taxon>Alphaproteobacteria</taxon>
        <taxon>Hyphomicrobiales</taxon>
        <taxon>Methylobacteriaceae</taxon>
        <taxon>Microvirga</taxon>
    </lineage>
</organism>
<dbReference type="EMBL" id="LCYG01000120">
    <property type="protein sequence ID" value="KLK89793.1"/>
    <property type="molecule type" value="Genomic_DNA"/>
</dbReference>
<evidence type="ECO:0000313" key="2">
    <source>
        <dbReference type="Proteomes" id="UP000035489"/>
    </source>
</evidence>
<dbReference type="Proteomes" id="UP000035489">
    <property type="component" value="Unassembled WGS sequence"/>
</dbReference>
<reference evidence="1 2" key="1">
    <citation type="submission" date="2015-05" db="EMBL/GenBank/DDBJ databases">
        <title>Draft genome sequence of Microvirga vignae strain BR3299, a novel nitrogen fixing bacteria isolated from Brazil semi-aired region.</title>
        <authorList>
            <person name="Zilli J.E."/>
            <person name="Passos S.R."/>
            <person name="Leite J."/>
            <person name="Baldani J.I."/>
            <person name="Xavier G.R."/>
            <person name="Rumjaneck N.G."/>
            <person name="Simoes-Araujo J.L."/>
        </authorList>
    </citation>
    <scope>NUCLEOTIDE SEQUENCE [LARGE SCALE GENOMIC DNA]</scope>
    <source>
        <strain evidence="1 2">BR3299</strain>
    </source>
</reference>
<proteinExistence type="predicted"/>
<sequence>MYVVTYRRPQQEGDAPDAAWTHVYRVSDDTRTGRPVVYVEAVLKGDCMVRGLARAQQLIEIFGDPSWSAQSPLSSFDAGEAA</sequence>
<gene>
    <name evidence="1" type="ORF">AA309_29330</name>
</gene>
<accession>A0A0H1R3W5</accession>
<name>A0A0H1R3W5_9HYPH</name>
<keyword evidence="2" id="KW-1185">Reference proteome</keyword>
<comment type="caution">
    <text evidence="1">The sequence shown here is derived from an EMBL/GenBank/DDBJ whole genome shotgun (WGS) entry which is preliminary data.</text>
</comment>